<sequence length="132" mass="15334">MDVFINLICGDDHVTSSYSPNLGQTTLKSLSFQGKTTKEDTSSVVHRQCHNCKKNHVRFVIKDTTLKEDVPRIILHQSHNYRQRSTKYCLLLKPQLQKKMQQVWFVIKVATAKEDASCVICHQSHNYKRRCT</sequence>
<dbReference type="EMBL" id="JACXVP010000007">
    <property type="protein sequence ID" value="KAG5595225.1"/>
    <property type="molecule type" value="Genomic_DNA"/>
</dbReference>
<accession>A0A9J5Y498</accession>
<evidence type="ECO:0000313" key="1">
    <source>
        <dbReference type="EMBL" id="KAG5595225.1"/>
    </source>
</evidence>
<protein>
    <submittedName>
        <fullName evidence="1">Uncharacterized protein</fullName>
    </submittedName>
</protein>
<keyword evidence="2" id="KW-1185">Reference proteome</keyword>
<dbReference type="Proteomes" id="UP000824120">
    <property type="component" value="Chromosome 7"/>
</dbReference>
<organism evidence="1 2">
    <name type="scientific">Solanum commersonii</name>
    <name type="common">Commerson's wild potato</name>
    <name type="synonym">Commerson's nightshade</name>
    <dbReference type="NCBI Taxonomy" id="4109"/>
    <lineage>
        <taxon>Eukaryota</taxon>
        <taxon>Viridiplantae</taxon>
        <taxon>Streptophyta</taxon>
        <taxon>Embryophyta</taxon>
        <taxon>Tracheophyta</taxon>
        <taxon>Spermatophyta</taxon>
        <taxon>Magnoliopsida</taxon>
        <taxon>eudicotyledons</taxon>
        <taxon>Gunneridae</taxon>
        <taxon>Pentapetalae</taxon>
        <taxon>asterids</taxon>
        <taxon>lamiids</taxon>
        <taxon>Solanales</taxon>
        <taxon>Solanaceae</taxon>
        <taxon>Solanoideae</taxon>
        <taxon>Solaneae</taxon>
        <taxon>Solanum</taxon>
    </lineage>
</organism>
<dbReference type="AlphaFoldDB" id="A0A9J5Y498"/>
<reference evidence="1 2" key="1">
    <citation type="submission" date="2020-09" db="EMBL/GenBank/DDBJ databases">
        <title>De no assembly of potato wild relative species, Solanum commersonii.</title>
        <authorList>
            <person name="Cho K."/>
        </authorList>
    </citation>
    <scope>NUCLEOTIDE SEQUENCE [LARGE SCALE GENOMIC DNA]</scope>
    <source>
        <strain evidence="1">LZ3.2</strain>
        <tissue evidence="1">Leaf</tissue>
    </source>
</reference>
<gene>
    <name evidence="1" type="ORF">H5410_036457</name>
</gene>
<proteinExistence type="predicted"/>
<evidence type="ECO:0000313" key="2">
    <source>
        <dbReference type="Proteomes" id="UP000824120"/>
    </source>
</evidence>
<name>A0A9J5Y498_SOLCO</name>
<comment type="caution">
    <text evidence="1">The sequence shown here is derived from an EMBL/GenBank/DDBJ whole genome shotgun (WGS) entry which is preliminary data.</text>
</comment>